<dbReference type="AlphaFoldDB" id="A0A9X0WEI0"/>
<organism evidence="6 7">
    <name type="scientific">Lamprobacter modestohalophilus</name>
    <dbReference type="NCBI Taxonomy" id="1064514"/>
    <lineage>
        <taxon>Bacteria</taxon>
        <taxon>Pseudomonadati</taxon>
        <taxon>Pseudomonadota</taxon>
        <taxon>Gammaproteobacteria</taxon>
        <taxon>Chromatiales</taxon>
        <taxon>Chromatiaceae</taxon>
        <taxon>Lamprobacter</taxon>
    </lineage>
</organism>
<dbReference type="SUPFAM" id="SSF56349">
    <property type="entry name" value="DNA breaking-rejoining enzymes"/>
    <property type="match status" value="1"/>
</dbReference>
<evidence type="ECO:0000256" key="3">
    <source>
        <dbReference type="ARBA" id="ARBA00023125"/>
    </source>
</evidence>
<protein>
    <recommendedName>
        <fullName evidence="5">Tyr recombinase domain-containing protein</fullName>
    </recommendedName>
</protein>
<dbReference type="GO" id="GO:0006310">
    <property type="term" value="P:DNA recombination"/>
    <property type="evidence" value="ECO:0007669"/>
    <property type="project" value="UniProtKB-KW"/>
</dbReference>
<evidence type="ECO:0000313" key="7">
    <source>
        <dbReference type="Proteomes" id="UP001138768"/>
    </source>
</evidence>
<keyword evidence="7" id="KW-1185">Reference proteome</keyword>
<evidence type="ECO:0000259" key="5">
    <source>
        <dbReference type="PROSITE" id="PS51898"/>
    </source>
</evidence>
<dbReference type="GO" id="GO:0015074">
    <property type="term" value="P:DNA integration"/>
    <property type="evidence" value="ECO:0007669"/>
    <property type="project" value="UniProtKB-KW"/>
</dbReference>
<feature type="domain" description="Tyr recombinase" evidence="5">
    <location>
        <begin position="13"/>
        <end position="190"/>
    </location>
</feature>
<reference evidence="6 7" key="1">
    <citation type="journal article" date="2020" name="Microorganisms">
        <title>Osmotic Adaptation and Compatible Solute Biosynthesis of Phototrophic Bacteria as Revealed from Genome Analyses.</title>
        <authorList>
            <person name="Imhoff J.F."/>
            <person name="Rahn T."/>
            <person name="Kunzel S."/>
            <person name="Keller A."/>
            <person name="Neulinger S.C."/>
        </authorList>
    </citation>
    <scope>NUCLEOTIDE SEQUENCE [LARGE SCALE GENOMIC DNA]</scope>
    <source>
        <strain evidence="6 7">DSM 25653</strain>
    </source>
</reference>
<dbReference type="GO" id="GO:0003677">
    <property type="term" value="F:DNA binding"/>
    <property type="evidence" value="ECO:0007669"/>
    <property type="project" value="UniProtKB-KW"/>
</dbReference>
<dbReference type="EMBL" id="NRRY01000082">
    <property type="protein sequence ID" value="MBK1621543.1"/>
    <property type="molecule type" value="Genomic_DNA"/>
</dbReference>
<sequence length="191" mass="22391">MYPPTKPKNRDRRDREYLHPEEIYRMVDRLGSRDGLLISLMYHHGLRVSEAEALRWEDVSLAQRSLRIRRKGKGLSCEHVLTEDDSVALSRLWDSYHNPWRSIFDEPEEPPELLFGIKSRAIHHIVDKAARRAGIRFPVHPMMLRHSCGYHLAEKLRDLHAVQEYLGLKTPSSAARYFVARPDRITTVWDS</sequence>
<accession>A0A9X0WEI0</accession>
<gene>
    <name evidence="6" type="ORF">CKO42_24650</name>
</gene>
<keyword evidence="3" id="KW-0238">DNA-binding</keyword>
<evidence type="ECO:0000256" key="1">
    <source>
        <dbReference type="ARBA" id="ARBA00008857"/>
    </source>
</evidence>
<dbReference type="InterPro" id="IPR002104">
    <property type="entry name" value="Integrase_catalytic"/>
</dbReference>
<name>A0A9X0WEI0_9GAMM</name>
<dbReference type="RefSeq" id="WP_200251095.1">
    <property type="nucleotide sequence ID" value="NZ_NRRY01000082.1"/>
</dbReference>
<dbReference type="InterPro" id="IPR011010">
    <property type="entry name" value="DNA_brk_join_enz"/>
</dbReference>
<keyword evidence="2" id="KW-0229">DNA integration</keyword>
<dbReference type="PANTHER" id="PTHR30349">
    <property type="entry name" value="PHAGE INTEGRASE-RELATED"/>
    <property type="match status" value="1"/>
</dbReference>
<evidence type="ECO:0000256" key="4">
    <source>
        <dbReference type="ARBA" id="ARBA00023172"/>
    </source>
</evidence>
<keyword evidence="4" id="KW-0233">DNA recombination</keyword>
<evidence type="ECO:0000313" key="6">
    <source>
        <dbReference type="EMBL" id="MBK1621543.1"/>
    </source>
</evidence>
<dbReference type="Proteomes" id="UP001138768">
    <property type="component" value="Unassembled WGS sequence"/>
</dbReference>
<dbReference type="InterPro" id="IPR050090">
    <property type="entry name" value="Tyrosine_recombinase_XerCD"/>
</dbReference>
<dbReference type="PANTHER" id="PTHR30349:SF41">
    <property type="entry name" value="INTEGRASE_RECOMBINASE PROTEIN MJ0367-RELATED"/>
    <property type="match status" value="1"/>
</dbReference>
<dbReference type="PROSITE" id="PS51898">
    <property type="entry name" value="TYR_RECOMBINASE"/>
    <property type="match status" value="1"/>
</dbReference>
<comment type="similarity">
    <text evidence="1">Belongs to the 'phage' integrase family.</text>
</comment>
<dbReference type="Gene3D" id="1.10.443.10">
    <property type="entry name" value="Intergrase catalytic core"/>
    <property type="match status" value="1"/>
</dbReference>
<dbReference type="Pfam" id="PF00589">
    <property type="entry name" value="Phage_integrase"/>
    <property type="match status" value="1"/>
</dbReference>
<proteinExistence type="inferred from homology"/>
<dbReference type="InterPro" id="IPR013762">
    <property type="entry name" value="Integrase-like_cat_sf"/>
</dbReference>
<comment type="caution">
    <text evidence="6">The sequence shown here is derived from an EMBL/GenBank/DDBJ whole genome shotgun (WGS) entry which is preliminary data.</text>
</comment>
<evidence type="ECO:0000256" key="2">
    <source>
        <dbReference type="ARBA" id="ARBA00022908"/>
    </source>
</evidence>